<dbReference type="GO" id="GO:0003729">
    <property type="term" value="F:mRNA binding"/>
    <property type="evidence" value="ECO:0007669"/>
    <property type="project" value="TreeGrafter"/>
</dbReference>
<name>A0A2U1M1S8_ARTAN</name>
<dbReference type="PANTHER" id="PTHR12412">
    <property type="entry name" value="CAP BINDING PROTEIN"/>
    <property type="match status" value="1"/>
</dbReference>
<keyword evidence="3" id="KW-1185">Reference proteome</keyword>
<gene>
    <name evidence="2" type="ORF">CTI12_AA429250</name>
</gene>
<dbReference type="GO" id="GO:0006406">
    <property type="term" value="P:mRNA export from nucleus"/>
    <property type="evidence" value="ECO:0007669"/>
    <property type="project" value="InterPro"/>
</dbReference>
<accession>A0A2U1M1S8</accession>
<protein>
    <submittedName>
        <fullName evidence="2">Armadillo-type fold</fullName>
    </submittedName>
</protein>
<feature type="domain" description="MIF4G-like type 1" evidence="1">
    <location>
        <begin position="25"/>
        <end position="103"/>
    </location>
</feature>
<dbReference type="PANTHER" id="PTHR12412:SF2">
    <property type="entry name" value="NUCLEAR CAP-BINDING PROTEIN SUBUNIT 1"/>
    <property type="match status" value="1"/>
</dbReference>
<evidence type="ECO:0000313" key="3">
    <source>
        <dbReference type="Proteomes" id="UP000245207"/>
    </source>
</evidence>
<dbReference type="STRING" id="35608.A0A2U1M1S8"/>
<dbReference type="GO" id="GO:0000184">
    <property type="term" value="P:nuclear-transcribed mRNA catabolic process, nonsense-mediated decay"/>
    <property type="evidence" value="ECO:0007669"/>
    <property type="project" value="TreeGrafter"/>
</dbReference>
<dbReference type="InterPro" id="IPR016024">
    <property type="entry name" value="ARM-type_fold"/>
</dbReference>
<sequence>MEECIGEATYGIYPSETLVRVVMCLKARAFPAVVAGAVRALFDRTSELYMECRTRLILWFSHHLSNFQFIRPWEEWAYVLELPKCAPQRVFVQEVLDREVRLSTGIK</sequence>
<dbReference type="Gene3D" id="1.25.40.180">
    <property type="match status" value="1"/>
</dbReference>
<dbReference type="GO" id="GO:0005846">
    <property type="term" value="C:nuclear cap binding complex"/>
    <property type="evidence" value="ECO:0007669"/>
    <property type="project" value="InterPro"/>
</dbReference>
<dbReference type="Proteomes" id="UP000245207">
    <property type="component" value="Unassembled WGS sequence"/>
</dbReference>
<organism evidence="2 3">
    <name type="scientific">Artemisia annua</name>
    <name type="common">Sweet wormwood</name>
    <dbReference type="NCBI Taxonomy" id="35608"/>
    <lineage>
        <taxon>Eukaryota</taxon>
        <taxon>Viridiplantae</taxon>
        <taxon>Streptophyta</taxon>
        <taxon>Embryophyta</taxon>
        <taxon>Tracheophyta</taxon>
        <taxon>Spermatophyta</taxon>
        <taxon>Magnoliopsida</taxon>
        <taxon>eudicotyledons</taxon>
        <taxon>Gunneridae</taxon>
        <taxon>Pentapetalae</taxon>
        <taxon>asterids</taxon>
        <taxon>campanulids</taxon>
        <taxon>Asterales</taxon>
        <taxon>Asteraceae</taxon>
        <taxon>Asteroideae</taxon>
        <taxon>Anthemideae</taxon>
        <taxon>Artemisiinae</taxon>
        <taxon>Artemisia</taxon>
    </lineage>
</organism>
<dbReference type="GO" id="GO:0000339">
    <property type="term" value="F:RNA cap binding"/>
    <property type="evidence" value="ECO:0007669"/>
    <property type="project" value="InterPro"/>
</dbReference>
<dbReference type="EMBL" id="PKPP01006832">
    <property type="protein sequence ID" value="PWA55197.1"/>
    <property type="molecule type" value="Genomic_DNA"/>
</dbReference>
<dbReference type="GO" id="GO:0005634">
    <property type="term" value="C:nucleus"/>
    <property type="evidence" value="ECO:0007669"/>
    <property type="project" value="TreeGrafter"/>
</dbReference>
<dbReference type="InterPro" id="IPR027159">
    <property type="entry name" value="CBP80"/>
</dbReference>
<dbReference type="OrthoDB" id="10252707at2759"/>
<dbReference type="SUPFAM" id="SSF48371">
    <property type="entry name" value="ARM repeat"/>
    <property type="match status" value="1"/>
</dbReference>
<evidence type="ECO:0000313" key="2">
    <source>
        <dbReference type="EMBL" id="PWA55197.1"/>
    </source>
</evidence>
<dbReference type="AlphaFoldDB" id="A0A2U1M1S8"/>
<proteinExistence type="predicted"/>
<dbReference type="Pfam" id="PF09088">
    <property type="entry name" value="MIF4G_like"/>
    <property type="match status" value="1"/>
</dbReference>
<evidence type="ECO:0000259" key="1">
    <source>
        <dbReference type="Pfam" id="PF09088"/>
    </source>
</evidence>
<comment type="caution">
    <text evidence="2">The sequence shown here is derived from an EMBL/GenBank/DDBJ whole genome shotgun (WGS) entry which is preliminary data.</text>
</comment>
<dbReference type="InterPro" id="IPR015172">
    <property type="entry name" value="MIF4G-like_typ-1"/>
</dbReference>
<reference evidence="2 3" key="1">
    <citation type="journal article" date="2018" name="Mol. Plant">
        <title>The genome of Artemisia annua provides insight into the evolution of Asteraceae family and artemisinin biosynthesis.</title>
        <authorList>
            <person name="Shen Q."/>
            <person name="Zhang L."/>
            <person name="Liao Z."/>
            <person name="Wang S."/>
            <person name="Yan T."/>
            <person name="Shi P."/>
            <person name="Liu M."/>
            <person name="Fu X."/>
            <person name="Pan Q."/>
            <person name="Wang Y."/>
            <person name="Lv Z."/>
            <person name="Lu X."/>
            <person name="Zhang F."/>
            <person name="Jiang W."/>
            <person name="Ma Y."/>
            <person name="Chen M."/>
            <person name="Hao X."/>
            <person name="Li L."/>
            <person name="Tang Y."/>
            <person name="Lv G."/>
            <person name="Zhou Y."/>
            <person name="Sun X."/>
            <person name="Brodelius P.E."/>
            <person name="Rose J.K.C."/>
            <person name="Tang K."/>
        </authorList>
    </citation>
    <scope>NUCLEOTIDE SEQUENCE [LARGE SCALE GENOMIC DNA]</scope>
    <source>
        <strain evidence="3">cv. Huhao1</strain>
        <tissue evidence="2">Leaf</tissue>
    </source>
</reference>